<dbReference type="HAMAP" id="MF_01815">
    <property type="entry name" value="FabH"/>
    <property type="match status" value="1"/>
</dbReference>
<evidence type="ECO:0000256" key="1">
    <source>
        <dbReference type="ARBA" id="ARBA00008642"/>
    </source>
</evidence>
<feature type="active site" evidence="9">
    <location>
        <position position="241"/>
    </location>
</feature>
<comment type="pathway">
    <text evidence="9">Lipid metabolism; fatty acid biosynthesis.</text>
</comment>
<comment type="similarity">
    <text evidence="1 9">Belongs to the thiolase-like superfamily. FabH family.</text>
</comment>
<dbReference type="InterPro" id="IPR016039">
    <property type="entry name" value="Thiolase-like"/>
</dbReference>
<dbReference type="Pfam" id="PF08541">
    <property type="entry name" value="ACP_syn_III_C"/>
    <property type="match status" value="1"/>
</dbReference>
<feature type="region of interest" description="ACP-binding" evidence="9">
    <location>
        <begin position="242"/>
        <end position="246"/>
    </location>
</feature>
<comment type="caution">
    <text evidence="12">The sequence shown here is derived from an EMBL/GenBank/DDBJ whole genome shotgun (WGS) entry which is preliminary data.</text>
</comment>
<keyword evidence="7 9" id="KW-0511">Multifunctional enzyme</keyword>
<evidence type="ECO:0000259" key="11">
    <source>
        <dbReference type="Pfam" id="PF08545"/>
    </source>
</evidence>
<dbReference type="GO" id="GO:0033818">
    <property type="term" value="F:beta-ketoacyl-acyl-carrier-protein synthase III activity"/>
    <property type="evidence" value="ECO:0007669"/>
    <property type="project" value="UniProtKB-UniRule"/>
</dbReference>
<keyword evidence="5 9" id="KW-0443">Lipid metabolism</keyword>
<dbReference type="CDD" id="cd00830">
    <property type="entry name" value="KAS_III"/>
    <property type="match status" value="1"/>
</dbReference>
<evidence type="ECO:0000256" key="8">
    <source>
        <dbReference type="ARBA" id="ARBA00023315"/>
    </source>
</evidence>
<comment type="function">
    <text evidence="9">Catalyzes the condensation reaction of fatty acid synthesis by the addition to an acyl acceptor of two carbons from malonyl-ACP. Catalyzes the first condensation reaction which initiates fatty acid synthesis and may therefore play a role in governing the total rate of fatty acid production. Possesses both acetoacetyl-ACP synthase and acetyl transacylase activities. Its substrate specificity determines the biosynthesis of branched-chain and/or straight-chain of fatty acids.</text>
</comment>
<dbReference type="EMBL" id="DWZJ01000008">
    <property type="protein sequence ID" value="HJB12307.1"/>
    <property type="molecule type" value="Genomic_DNA"/>
</dbReference>
<name>A0A9D2RRR4_9FIRM</name>
<evidence type="ECO:0000313" key="12">
    <source>
        <dbReference type="EMBL" id="HJB12307.1"/>
    </source>
</evidence>
<dbReference type="NCBIfam" id="TIGR00747">
    <property type="entry name" value="fabH"/>
    <property type="match status" value="1"/>
</dbReference>
<comment type="domain">
    <text evidence="9">The last Arg residue of the ACP-binding site is essential for the weak association between ACP/AcpP and FabH.</text>
</comment>
<reference evidence="12" key="2">
    <citation type="submission" date="2021-04" db="EMBL/GenBank/DDBJ databases">
        <authorList>
            <person name="Gilroy R."/>
        </authorList>
    </citation>
    <scope>NUCLEOTIDE SEQUENCE</scope>
    <source>
        <strain evidence="12">ChiBcec18-1249</strain>
    </source>
</reference>
<evidence type="ECO:0000256" key="2">
    <source>
        <dbReference type="ARBA" id="ARBA00022516"/>
    </source>
</evidence>
<feature type="active site" evidence="9">
    <location>
        <position position="113"/>
    </location>
</feature>
<dbReference type="InterPro" id="IPR004655">
    <property type="entry name" value="FabH"/>
</dbReference>
<evidence type="ECO:0000313" key="13">
    <source>
        <dbReference type="Proteomes" id="UP000823824"/>
    </source>
</evidence>
<keyword evidence="3 9" id="KW-0808">Transferase</keyword>
<evidence type="ECO:0000256" key="4">
    <source>
        <dbReference type="ARBA" id="ARBA00022832"/>
    </source>
</evidence>
<dbReference type="Pfam" id="PF08545">
    <property type="entry name" value="ACP_syn_III"/>
    <property type="match status" value="1"/>
</dbReference>
<evidence type="ECO:0000256" key="7">
    <source>
        <dbReference type="ARBA" id="ARBA00023268"/>
    </source>
</evidence>
<dbReference type="PANTHER" id="PTHR43091">
    <property type="entry name" value="3-OXOACYL-[ACYL-CARRIER-PROTEIN] SYNTHASE"/>
    <property type="match status" value="1"/>
</dbReference>
<dbReference type="Gene3D" id="3.40.47.10">
    <property type="match status" value="1"/>
</dbReference>
<feature type="domain" description="Beta-ketoacyl-[acyl-carrier-protein] synthase III C-terminal" evidence="10">
    <location>
        <begin position="225"/>
        <end position="313"/>
    </location>
</feature>
<dbReference type="SUPFAM" id="SSF53901">
    <property type="entry name" value="Thiolase-like"/>
    <property type="match status" value="1"/>
</dbReference>
<evidence type="ECO:0000259" key="10">
    <source>
        <dbReference type="Pfam" id="PF08541"/>
    </source>
</evidence>
<dbReference type="InterPro" id="IPR013747">
    <property type="entry name" value="ACP_syn_III_C"/>
</dbReference>
<dbReference type="GO" id="GO:0004315">
    <property type="term" value="F:3-oxoacyl-[acyl-carrier-protein] synthase activity"/>
    <property type="evidence" value="ECO:0007669"/>
    <property type="project" value="InterPro"/>
</dbReference>
<feature type="domain" description="Beta-ketoacyl-[acyl-carrier-protein] synthase III N-terminal" evidence="11">
    <location>
        <begin position="107"/>
        <end position="183"/>
    </location>
</feature>
<dbReference type="InterPro" id="IPR013751">
    <property type="entry name" value="ACP_syn_III_N"/>
</dbReference>
<keyword evidence="4 9" id="KW-0276">Fatty acid metabolism</keyword>
<feature type="active site" evidence="9">
    <location>
        <position position="271"/>
    </location>
</feature>
<keyword evidence="9" id="KW-0963">Cytoplasm</keyword>
<dbReference type="PANTHER" id="PTHR43091:SF1">
    <property type="entry name" value="BETA-KETOACYL-[ACYL-CARRIER-PROTEIN] SYNTHASE III, CHLOROPLASTIC"/>
    <property type="match status" value="1"/>
</dbReference>
<dbReference type="Proteomes" id="UP000823824">
    <property type="component" value="Unassembled WGS sequence"/>
</dbReference>
<proteinExistence type="inferred from homology"/>
<organism evidence="12 13">
    <name type="scientific">Candidatus Oscillibacter excrementigallinarum</name>
    <dbReference type="NCBI Taxonomy" id="2838716"/>
    <lineage>
        <taxon>Bacteria</taxon>
        <taxon>Bacillati</taxon>
        <taxon>Bacillota</taxon>
        <taxon>Clostridia</taxon>
        <taxon>Eubacteriales</taxon>
        <taxon>Oscillospiraceae</taxon>
        <taxon>Oscillibacter</taxon>
    </lineage>
</organism>
<evidence type="ECO:0000256" key="5">
    <source>
        <dbReference type="ARBA" id="ARBA00023098"/>
    </source>
</evidence>
<evidence type="ECO:0000256" key="9">
    <source>
        <dbReference type="HAMAP-Rule" id="MF_01815"/>
    </source>
</evidence>
<reference evidence="12" key="1">
    <citation type="journal article" date="2021" name="PeerJ">
        <title>Extensive microbial diversity within the chicken gut microbiome revealed by metagenomics and culture.</title>
        <authorList>
            <person name="Gilroy R."/>
            <person name="Ravi A."/>
            <person name="Getino M."/>
            <person name="Pursley I."/>
            <person name="Horton D.L."/>
            <person name="Alikhan N.F."/>
            <person name="Baker D."/>
            <person name="Gharbi K."/>
            <person name="Hall N."/>
            <person name="Watson M."/>
            <person name="Adriaenssens E.M."/>
            <person name="Foster-Nyarko E."/>
            <person name="Jarju S."/>
            <person name="Secka A."/>
            <person name="Antonio M."/>
            <person name="Oren A."/>
            <person name="Chaudhuri R.R."/>
            <person name="La Ragione R."/>
            <person name="Hildebrand F."/>
            <person name="Pallen M.J."/>
        </authorList>
    </citation>
    <scope>NUCLEOTIDE SEQUENCE</scope>
    <source>
        <strain evidence="12">ChiBcec18-1249</strain>
    </source>
</reference>
<keyword evidence="2 9" id="KW-0444">Lipid biosynthesis</keyword>
<protein>
    <recommendedName>
        <fullName evidence="9">Beta-ketoacyl-[acyl-carrier-protein] synthase III</fullName>
        <shortName evidence="9">Beta-ketoacyl-ACP synthase III</shortName>
        <shortName evidence="9">KAS III</shortName>
        <ecNumber evidence="9">2.3.1.180</ecNumber>
    </recommendedName>
    <alternativeName>
        <fullName evidence="9">3-oxoacyl-[acyl-carrier-protein] synthase 3</fullName>
    </alternativeName>
    <alternativeName>
        <fullName evidence="9">3-oxoacyl-[acyl-carrier-protein] synthase III</fullName>
    </alternativeName>
</protein>
<comment type="subunit">
    <text evidence="9">Homodimer.</text>
</comment>
<dbReference type="EC" id="2.3.1.180" evidence="9"/>
<gene>
    <name evidence="9" type="primary">fabH</name>
    <name evidence="12" type="ORF">H9787_01185</name>
</gene>
<dbReference type="GO" id="GO:0005737">
    <property type="term" value="C:cytoplasm"/>
    <property type="evidence" value="ECO:0007669"/>
    <property type="project" value="UniProtKB-SubCell"/>
</dbReference>
<evidence type="ECO:0000256" key="6">
    <source>
        <dbReference type="ARBA" id="ARBA00023160"/>
    </source>
</evidence>
<comment type="subcellular location">
    <subcellularLocation>
        <location evidence="9">Cytoplasm</location>
    </subcellularLocation>
</comment>
<accession>A0A9D2RRR4</accession>
<dbReference type="AlphaFoldDB" id="A0A9D2RRR4"/>
<evidence type="ECO:0000256" key="3">
    <source>
        <dbReference type="ARBA" id="ARBA00022679"/>
    </source>
</evidence>
<keyword evidence="8 9" id="KW-0012">Acyltransferase</keyword>
<comment type="catalytic activity">
    <reaction evidence="9">
        <text>malonyl-[ACP] + acetyl-CoA + H(+) = 3-oxobutanoyl-[ACP] + CO2 + CoA</text>
        <dbReference type="Rhea" id="RHEA:12080"/>
        <dbReference type="Rhea" id="RHEA-COMP:9623"/>
        <dbReference type="Rhea" id="RHEA-COMP:9625"/>
        <dbReference type="ChEBI" id="CHEBI:15378"/>
        <dbReference type="ChEBI" id="CHEBI:16526"/>
        <dbReference type="ChEBI" id="CHEBI:57287"/>
        <dbReference type="ChEBI" id="CHEBI:57288"/>
        <dbReference type="ChEBI" id="CHEBI:78449"/>
        <dbReference type="ChEBI" id="CHEBI:78450"/>
        <dbReference type="EC" id="2.3.1.180"/>
    </reaction>
</comment>
<keyword evidence="6 9" id="KW-0275">Fatty acid biosynthesis</keyword>
<dbReference type="GO" id="GO:0006633">
    <property type="term" value="P:fatty acid biosynthetic process"/>
    <property type="evidence" value="ECO:0007669"/>
    <property type="project" value="UniProtKB-UniRule"/>
</dbReference>
<sequence length="315" mass="33994">MSGIKIKGTGRFAPAKIVTNDDLAKIVDTSDEWITTRTGIQTRHHCTTETHTDMCVGAARQALENAGISPEDIGACVVATFSSDYLSPSAACMVQRGLGLPHDAVCFDLNAACSGFLFALHTMECLLAQAPRKYGLVLGAEMLSRFINWEDRGTCVLFGDGAGAVVVEWSEDYPSIHAVLGCHGDPDMLGVTGAEKPEPARIFMHGQPTFKFAVKAVPYCIDEVLKRADMQIEDVDFFVFHQANARIIDLAARKYHIPPEKYYKNIQKYGNTSAASIPLVISELHDLGKVGPGSRVLVVGFGGGLTWGGALVEFA</sequence>
<dbReference type="NCBIfam" id="NF006829">
    <property type="entry name" value="PRK09352.1"/>
    <property type="match status" value="1"/>
</dbReference>